<protein>
    <submittedName>
        <fullName evidence="2">Uncharacterized protein</fullName>
    </submittedName>
</protein>
<keyword evidence="1" id="KW-0732">Signal</keyword>
<reference evidence="2" key="1">
    <citation type="submission" date="2020-06" db="EMBL/GenBank/DDBJ databases">
        <authorList>
            <consortium name="Plant Systems Biology data submission"/>
        </authorList>
    </citation>
    <scope>NUCLEOTIDE SEQUENCE</scope>
    <source>
        <strain evidence="2">D6</strain>
    </source>
</reference>
<gene>
    <name evidence="2" type="ORF">SEMRO_197_G083840.1</name>
</gene>
<name>A0A9N8DKT9_9STRA</name>
<feature type="signal peptide" evidence="1">
    <location>
        <begin position="1"/>
        <end position="28"/>
    </location>
</feature>
<dbReference type="AlphaFoldDB" id="A0A9N8DKT9"/>
<dbReference type="OrthoDB" id="191389at2759"/>
<organism evidence="2 3">
    <name type="scientific">Seminavis robusta</name>
    <dbReference type="NCBI Taxonomy" id="568900"/>
    <lineage>
        <taxon>Eukaryota</taxon>
        <taxon>Sar</taxon>
        <taxon>Stramenopiles</taxon>
        <taxon>Ochrophyta</taxon>
        <taxon>Bacillariophyta</taxon>
        <taxon>Bacillariophyceae</taxon>
        <taxon>Bacillariophycidae</taxon>
        <taxon>Naviculales</taxon>
        <taxon>Naviculaceae</taxon>
        <taxon>Seminavis</taxon>
    </lineage>
</organism>
<comment type="caution">
    <text evidence="2">The sequence shown here is derived from an EMBL/GenBank/DDBJ whole genome shotgun (WGS) entry which is preliminary data.</text>
</comment>
<keyword evidence="3" id="KW-1185">Reference proteome</keyword>
<evidence type="ECO:0000313" key="2">
    <source>
        <dbReference type="EMBL" id="CAB9504444.1"/>
    </source>
</evidence>
<sequence>MGSLRLARTLILLSVSLLLLLKSSTILAQEEEEEVDFPPLLDADDIAYFFERNDLDGLHWALTNVFERSDRNHDSAKIQHPLPEQLVSRGGGSTYTTAYKLKMDLEQAQYLVTQLRRDRDQEMAAFLETHVVPLYQKVLDRIPPLDQLQRTRGLYPFQPHDKQLGIEAIYNKALYAPQFGQLKDPNTGQVLPVLNPNLDLDRIQRQWMGEEQDSTPGIVVVDDILNPAALSRIRQLLLEKTVWYQTKMPLQFGGYAGAYIDDGLNDRILLQLSMELYQALPRIMAGHFLRYLWAYRYDAEYTGINLHADEAAVNVNLWLTPDDANLDPTSGGLVVFTAKPPPDWEFTKYNTDTDFVRDELLKPTQFANVTIPHKQNRAVLFDSALFHQTDQYKFRKGYENCRINLTLLYGTMQRGSSKKKNQPQSHGSEL</sequence>
<feature type="chain" id="PRO_5040282728" evidence="1">
    <location>
        <begin position="29"/>
        <end position="430"/>
    </location>
</feature>
<dbReference type="EMBL" id="CAICTM010000196">
    <property type="protein sequence ID" value="CAB9504444.1"/>
    <property type="molecule type" value="Genomic_DNA"/>
</dbReference>
<evidence type="ECO:0000313" key="3">
    <source>
        <dbReference type="Proteomes" id="UP001153069"/>
    </source>
</evidence>
<accession>A0A9N8DKT9</accession>
<evidence type="ECO:0000256" key="1">
    <source>
        <dbReference type="SAM" id="SignalP"/>
    </source>
</evidence>
<dbReference type="Proteomes" id="UP001153069">
    <property type="component" value="Unassembled WGS sequence"/>
</dbReference>
<proteinExistence type="predicted"/>